<dbReference type="PANTHER" id="PTHR38767">
    <property type="entry name" value="DNA POLYMERASE III SUBUNIT CHI"/>
    <property type="match status" value="1"/>
</dbReference>
<evidence type="ECO:0000313" key="1">
    <source>
        <dbReference type="EMBL" id="VAW12925.1"/>
    </source>
</evidence>
<dbReference type="NCBIfam" id="NF004347">
    <property type="entry name" value="PRK05728.1-4"/>
    <property type="match status" value="1"/>
</dbReference>
<dbReference type="Pfam" id="PF04364">
    <property type="entry name" value="DNA_pol3_chi"/>
    <property type="match status" value="1"/>
</dbReference>
<sequence>AMTQVFFYQLERQPLLAVLAKLLQVTLDRGGKAVVQVGSPERVAALDAQLWTFADESFLPHGTSADGDPEHQPVYLTQTDENPNGARYRFFVDGADFGDIGAYERAIYLFDGRLADELELARSRWRKIKSAGHEATYWRQSEAGRWEKQA</sequence>
<keyword evidence="1" id="KW-0808">Transferase</keyword>
<dbReference type="SUPFAM" id="SSF102400">
    <property type="entry name" value="DNA polymerase III chi subunit"/>
    <property type="match status" value="1"/>
</dbReference>
<gene>
    <name evidence="1" type="ORF">MNBD_ALPHA09-1</name>
</gene>
<protein>
    <submittedName>
        <fullName evidence="1">DNA polymerase III chi subunit</fullName>
        <ecNumber evidence="1">2.7.7.7</ecNumber>
    </submittedName>
</protein>
<dbReference type="EMBL" id="UOEM01000056">
    <property type="protein sequence ID" value="VAW12925.1"/>
    <property type="molecule type" value="Genomic_DNA"/>
</dbReference>
<accession>A0A3B0T3K9</accession>
<dbReference type="GO" id="GO:0006260">
    <property type="term" value="P:DNA replication"/>
    <property type="evidence" value="ECO:0007669"/>
    <property type="project" value="InterPro"/>
</dbReference>
<name>A0A3B0T3K9_9ZZZZ</name>
<organism evidence="1">
    <name type="scientific">hydrothermal vent metagenome</name>
    <dbReference type="NCBI Taxonomy" id="652676"/>
    <lineage>
        <taxon>unclassified sequences</taxon>
        <taxon>metagenomes</taxon>
        <taxon>ecological metagenomes</taxon>
    </lineage>
</organism>
<dbReference type="EC" id="2.7.7.7" evidence="1"/>
<proteinExistence type="predicted"/>
<reference evidence="1" key="1">
    <citation type="submission" date="2018-06" db="EMBL/GenBank/DDBJ databases">
        <authorList>
            <person name="Zhirakovskaya E."/>
        </authorList>
    </citation>
    <scope>NUCLEOTIDE SEQUENCE</scope>
</reference>
<keyword evidence="1" id="KW-0548">Nucleotidyltransferase</keyword>
<dbReference type="Gene3D" id="3.40.50.10110">
    <property type="entry name" value="DNA polymerase III subunit chi"/>
    <property type="match status" value="1"/>
</dbReference>
<dbReference type="PANTHER" id="PTHR38767:SF1">
    <property type="entry name" value="DNA POLYMERASE III SUBUNIT CHI"/>
    <property type="match status" value="1"/>
</dbReference>
<dbReference type="GO" id="GO:0003677">
    <property type="term" value="F:DNA binding"/>
    <property type="evidence" value="ECO:0007669"/>
    <property type="project" value="InterPro"/>
</dbReference>
<feature type="non-terminal residue" evidence="1">
    <location>
        <position position="1"/>
    </location>
</feature>
<dbReference type="InterPro" id="IPR036768">
    <property type="entry name" value="PolIII_chi_sf"/>
</dbReference>
<dbReference type="AlphaFoldDB" id="A0A3B0T3K9"/>
<dbReference type="GO" id="GO:0003887">
    <property type="term" value="F:DNA-directed DNA polymerase activity"/>
    <property type="evidence" value="ECO:0007669"/>
    <property type="project" value="UniProtKB-EC"/>
</dbReference>
<dbReference type="GO" id="GO:0032298">
    <property type="term" value="P:positive regulation of DNA-templated DNA replication initiation"/>
    <property type="evidence" value="ECO:0007669"/>
    <property type="project" value="TreeGrafter"/>
</dbReference>
<dbReference type="InterPro" id="IPR007459">
    <property type="entry name" value="DNA_pol3_chi"/>
</dbReference>